<evidence type="ECO:0000256" key="8">
    <source>
        <dbReference type="ARBA" id="ARBA00023128"/>
    </source>
</evidence>
<dbReference type="Proteomes" id="UP001558652">
    <property type="component" value="Unassembled WGS sequence"/>
</dbReference>
<evidence type="ECO:0000256" key="12">
    <source>
        <dbReference type="ARBA" id="ARBA00093359"/>
    </source>
</evidence>
<dbReference type="Pfam" id="PF13891">
    <property type="entry name" value="zf-C3HC3H_KANSL2"/>
    <property type="match status" value="2"/>
</dbReference>
<evidence type="ECO:0000259" key="15">
    <source>
        <dbReference type="Pfam" id="PF13891"/>
    </source>
</evidence>
<keyword evidence="9" id="KW-0539">Nucleus</keyword>
<comment type="subunit">
    <text evidence="13">Component of the NSL complex at least composed of KAT8/MOF, KANSL1, KANSL2, KANSL3, MCRS1, PHF20, OGT1/OGT, WDR5 and HCFC1.</text>
</comment>
<evidence type="ECO:0000313" key="16">
    <source>
        <dbReference type="EMBL" id="KAL1124496.1"/>
    </source>
</evidence>
<evidence type="ECO:0000256" key="9">
    <source>
        <dbReference type="ARBA" id="ARBA00023242"/>
    </source>
</evidence>
<proteinExistence type="predicted"/>
<evidence type="ECO:0000256" key="14">
    <source>
        <dbReference type="SAM" id="MobiDB-lite"/>
    </source>
</evidence>
<keyword evidence="6" id="KW-0832">Ubl conjugation</keyword>
<evidence type="ECO:0000256" key="2">
    <source>
        <dbReference type="ARBA" id="ARBA00004173"/>
    </source>
</evidence>
<feature type="domain" description="KANL2-like probable zinc-finger" evidence="15">
    <location>
        <begin position="345"/>
        <end position="406"/>
    </location>
</feature>
<evidence type="ECO:0000256" key="1">
    <source>
        <dbReference type="ARBA" id="ARBA00004123"/>
    </source>
</evidence>
<dbReference type="AlphaFoldDB" id="A0ABD0YAY0"/>
<keyword evidence="4" id="KW-1017">Isopeptide bond</keyword>
<comment type="subcellular location">
    <subcellularLocation>
        <location evidence="2">Mitochondrion</location>
    </subcellularLocation>
    <subcellularLocation>
        <location evidence="1">Nucleus</location>
    </subcellularLocation>
</comment>
<evidence type="ECO:0000256" key="7">
    <source>
        <dbReference type="ARBA" id="ARBA00022853"/>
    </source>
</evidence>
<evidence type="ECO:0000256" key="5">
    <source>
        <dbReference type="ARBA" id="ARBA00022553"/>
    </source>
</evidence>
<keyword evidence="17" id="KW-1185">Reference proteome</keyword>
<keyword evidence="5" id="KW-0597">Phosphoprotein</keyword>
<evidence type="ECO:0000256" key="6">
    <source>
        <dbReference type="ARBA" id="ARBA00022843"/>
    </source>
</evidence>
<dbReference type="GO" id="GO:0005634">
    <property type="term" value="C:nucleus"/>
    <property type="evidence" value="ECO:0007669"/>
    <property type="project" value="UniProtKB-SubCell"/>
</dbReference>
<feature type="domain" description="KANL2-like probable zinc-finger" evidence="15">
    <location>
        <begin position="50"/>
        <end position="112"/>
    </location>
</feature>
<sequence>MFRQLKGASGQGGSQGGAASGSNSCPSNSRKSGGGGGPPPRAPGALGGGCRYPHRVCSQPPLDHYEYCIKHILEDKNAPYKPCGYTYASNNKRCLQPAARGDKRDIGYCAAHLWKTQLKRQRSMAKYVPPVTREALLAGLAHYVRPIRGGASGDGDDSTNPSLTRALDPFVEADVSKAGLWRAHVLECASESDSDVEPANHDTVWSATNEDSSDAESIDSTMDDPIRHAAMYTAEEVVTITRNKQMRLQKLYKRQFDRLIHVLRERRRNCLHGLKKEKETHCPIYDKGRVSAKEQKVYDKLKALNGYQKRSPTETVAYIANLEKRAKEKAGANYKPTGHNPKCTFTEGGVRCAKATLPLTKFCFKHILDDPNQLIFKACGCRKPDSTECRETICSNLSSSETCLLHIRLPQLPHLNLLVSLPLYKFSLHGIL</sequence>
<dbReference type="PANTHER" id="PTHR13453">
    <property type="entry name" value="KAT8 REGULATORY NSL COMPLEX SUBUNIT 2"/>
    <property type="match status" value="1"/>
</dbReference>
<name>A0ABD0YAY0_9HEMI</name>
<feature type="compositionally biased region" description="Gly residues" evidence="14">
    <location>
        <begin position="9"/>
        <end position="19"/>
    </location>
</feature>
<evidence type="ECO:0000256" key="3">
    <source>
        <dbReference type="ARBA" id="ARBA00015508"/>
    </source>
</evidence>
<dbReference type="EMBL" id="JBFDAA010000010">
    <property type="protein sequence ID" value="KAL1124496.1"/>
    <property type="molecule type" value="Genomic_DNA"/>
</dbReference>
<comment type="caution">
    <text evidence="16">The sequence shown here is derived from an EMBL/GenBank/DDBJ whole genome shotgun (WGS) entry which is preliminary data.</text>
</comment>
<dbReference type="InterPro" id="IPR026316">
    <property type="entry name" value="NSL2"/>
</dbReference>
<evidence type="ECO:0000256" key="4">
    <source>
        <dbReference type="ARBA" id="ARBA00022499"/>
    </source>
</evidence>
<evidence type="ECO:0000313" key="17">
    <source>
        <dbReference type="Proteomes" id="UP001558652"/>
    </source>
</evidence>
<comment type="function">
    <text evidence="12">Non-catalytic component of the NSL histone acetyltransferase complex, a multiprotein complex that mediates histone H4 acetylation at 'Lys-5'- and 'Lys-8' (H4K5ac and H4K8ac) at transcription start sites and promotes transcription initiation. Required for NSL complex stability and for transcription of intraciliary transport genes in both ciliated and non-ciliated cells by regulating histone H4 acetylation at 'Lys-5'- and 'Lys-12' (H4K5ac and H4K12ac). This is necessary for cilium assembly in ciliated cells and for organization of the microtubule cytoskeleton in non-ciliated cells. Required within the NSL complex to maintain nuclear architecture stability by promoting KAT8-mediated acetylation of lamin LMNA.</text>
</comment>
<reference evidence="16 17" key="1">
    <citation type="submission" date="2024-07" db="EMBL/GenBank/DDBJ databases">
        <title>Chromosome-level genome assembly of the water stick insect Ranatra chinensis (Heteroptera: Nepidae).</title>
        <authorList>
            <person name="Liu X."/>
        </authorList>
    </citation>
    <scope>NUCLEOTIDE SEQUENCE [LARGE SCALE GENOMIC DNA]</scope>
    <source>
        <strain evidence="16">Cailab_2021Rc</strain>
        <tissue evidence="16">Muscle</tissue>
    </source>
</reference>
<keyword evidence="7" id="KW-0156">Chromatin regulator</keyword>
<dbReference type="GO" id="GO:0006325">
    <property type="term" value="P:chromatin organization"/>
    <property type="evidence" value="ECO:0007669"/>
    <property type="project" value="UniProtKB-KW"/>
</dbReference>
<organism evidence="16 17">
    <name type="scientific">Ranatra chinensis</name>
    <dbReference type="NCBI Taxonomy" id="642074"/>
    <lineage>
        <taxon>Eukaryota</taxon>
        <taxon>Metazoa</taxon>
        <taxon>Ecdysozoa</taxon>
        <taxon>Arthropoda</taxon>
        <taxon>Hexapoda</taxon>
        <taxon>Insecta</taxon>
        <taxon>Pterygota</taxon>
        <taxon>Neoptera</taxon>
        <taxon>Paraneoptera</taxon>
        <taxon>Hemiptera</taxon>
        <taxon>Heteroptera</taxon>
        <taxon>Panheteroptera</taxon>
        <taxon>Nepomorpha</taxon>
        <taxon>Nepidae</taxon>
        <taxon>Ranatrinae</taxon>
        <taxon>Ranatra</taxon>
    </lineage>
</organism>
<protein>
    <recommendedName>
        <fullName evidence="3">KAT8 regulatory NSL complex subunit 2</fullName>
    </recommendedName>
    <alternativeName>
        <fullName evidence="11">NSL complex protein NSL2</fullName>
    </alternativeName>
    <alternativeName>
        <fullName evidence="10">Non-specific lethal 2 homolog</fullName>
    </alternativeName>
</protein>
<accession>A0ABD0YAY0</accession>
<evidence type="ECO:0000256" key="11">
    <source>
        <dbReference type="ARBA" id="ARBA00033378"/>
    </source>
</evidence>
<feature type="region of interest" description="Disordered" evidence="14">
    <location>
        <begin position="1"/>
        <end position="45"/>
    </location>
</feature>
<evidence type="ECO:0000256" key="13">
    <source>
        <dbReference type="ARBA" id="ARBA00093543"/>
    </source>
</evidence>
<dbReference type="GO" id="GO:0005739">
    <property type="term" value="C:mitochondrion"/>
    <property type="evidence" value="ECO:0007669"/>
    <property type="project" value="UniProtKB-SubCell"/>
</dbReference>
<gene>
    <name evidence="16" type="ORF">AAG570_001122</name>
</gene>
<evidence type="ECO:0000256" key="10">
    <source>
        <dbReference type="ARBA" id="ARBA00032947"/>
    </source>
</evidence>
<keyword evidence="8" id="KW-0496">Mitochondrion</keyword>
<dbReference type="PANTHER" id="PTHR13453:SF1">
    <property type="entry name" value="KAT8 REGULATORY NSL COMPLEX SUBUNIT 2"/>
    <property type="match status" value="1"/>
</dbReference>
<dbReference type="InterPro" id="IPR025927">
    <property type="entry name" value="Znf_KANL2-like"/>
</dbReference>